<reference evidence="1" key="1">
    <citation type="submission" date="2024-07" db="EMBL/GenBank/DDBJ databases">
        <title>Whole genome sequence of bacterial strains from algal surface.</title>
        <authorList>
            <person name="Kumar P."/>
        </authorList>
    </citation>
    <scope>NUCLEOTIDE SEQUENCE</scope>
    <source>
        <strain evidence="1">PP-1MA</strain>
    </source>
</reference>
<organism evidence="1">
    <name type="scientific">Pseudidiomarina sp. PP-1MA</name>
    <dbReference type="NCBI Taxonomy" id="3237706"/>
    <lineage>
        <taxon>Bacteria</taxon>
        <taxon>Pseudomonadati</taxon>
        <taxon>Pseudomonadota</taxon>
        <taxon>Gammaproteobacteria</taxon>
        <taxon>Alteromonadales</taxon>
        <taxon>Idiomarinaceae</taxon>
        <taxon>Pseudidiomarina</taxon>
    </lineage>
</organism>
<dbReference type="RefSeq" id="WP_369742561.1">
    <property type="nucleotide sequence ID" value="NZ_CP165718.1"/>
</dbReference>
<proteinExistence type="predicted"/>
<dbReference type="AlphaFoldDB" id="A0AB39X4E0"/>
<accession>A0AB39X4E0</accession>
<sequence length="238" mass="26680">MKNHHIKGLMLPVIAVLMVLAGSAYVLKQPPPQSSLTQVRYWHGQWWHWQEAVWAYYNEHVFWPEALDDVALHYGLPMPAQMIQGFRQGDSFVVRLVGLSASQLDALSAGLGDTAEFIHEDAIQVTLIPPQQVSFAGQKLLRHGEYLQTIDVDIDMQGHHLRNVSEIRSQQLDVLTKVSGQSLTTDTLRGTQLEVLGQLHLDFLYLEDGRDFATAYATINAQYERLAACLQSASGCID</sequence>
<gene>
    <name evidence="1" type="ORF">AB8S08_09215</name>
</gene>
<name>A0AB39X4E0_9GAMM</name>
<dbReference type="EMBL" id="CP165718">
    <property type="protein sequence ID" value="XDV08940.1"/>
    <property type="molecule type" value="Genomic_DNA"/>
</dbReference>
<evidence type="ECO:0000313" key="1">
    <source>
        <dbReference type="EMBL" id="XDV08940.1"/>
    </source>
</evidence>
<protein>
    <submittedName>
        <fullName evidence="1">Uncharacterized protein</fullName>
    </submittedName>
</protein>